<dbReference type="Proteomes" id="UP001266305">
    <property type="component" value="Unassembled WGS sequence"/>
</dbReference>
<dbReference type="Gene3D" id="1.20.1270.350">
    <property type="entry name" value="Dedicator of cytokinesis N-terminal subdomain"/>
    <property type="match status" value="1"/>
</dbReference>
<gene>
    <name evidence="2" type="primary">DOCK3</name>
    <name evidence="2" type="ORF">P7K49_030488</name>
</gene>
<accession>A0ABQ9U2B6</accession>
<proteinExistence type="predicted"/>
<comment type="caution">
    <text evidence="2">The sequence shown here is derived from an EMBL/GenBank/DDBJ whole genome shotgun (WGS) entry which is preliminary data.</text>
</comment>
<dbReference type="InterPro" id="IPR032376">
    <property type="entry name" value="DOCK_N"/>
</dbReference>
<evidence type="ECO:0000259" key="1">
    <source>
        <dbReference type="Pfam" id="PF16172"/>
    </source>
</evidence>
<feature type="domain" description="Dedicator of cytokinesis N-terminal" evidence="1">
    <location>
        <begin position="5"/>
        <end position="146"/>
    </location>
</feature>
<sequence>MPFQKHKVDLFYKLRHVMNELIDLRRQLLSGHLTQDQVREVKRHITVRLDWGNEHLGLDLVPRKDFEVVDSDQISVSDLYKMHLSSRQSVQQSTSQVDTMRPRHGETCRMPVPHHFFLSLKSFTYNTIGEDTDVFFSLYDMREGKQIRPGDSWEERFEPVQWATIQEIARIPVPNQQVTGAPVRE</sequence>
<reference evidence="2 3" key="1">
    <citation type="submission" date="2023-05" db="EMBL/GenBank/DDBJ databases">
        <title>B98-5 Cell Line De Novo Hybrid Assembly: An Optical Mapping Approach.</title>
        <authorList>
            <person name="Kananen K."/>
            <person name="Auerbach J.A."/>
            <person name="Kautto E."/>
            <person name="Blachly J.S."/>
        </authorList>
    </citation>
    <scope>NUCLEOTIDE SEQUENCE [LARGE SCALE GENOMIC DNA]</scope>
    <source>
        <strain evidence="2">B95-8</strain>
        <tissue evidence="2">Cell line</tissue>
    </source>
</reference>
<dbReference type="EMBL" id="JASSZA010000016">
    <property type="protein sequence ID" value="KAK2091204.1"/>
    <property type="molecule type" value="Genomic_DNA"/>
</dbReference>
<name>A0ABQ9U2B6_SAGOE</name>
<dbReference type="Pfam" id="PF16172">
    <property type="entry name" value="DOCK_N"/>
    <property type="match status" value="1"/>
</dbReference>
<dbReference type="InterPro" id="IPR026791">
    <property type="entry name" value="DOCK"/>
</dbReference>
<dbReference type="PANTHER" id="PTHR45653">
    <property type="entry name" value="DEDICATOR OF CYTOKINESIS"/>
    <property type="match status" value="1"/>
</dbReference>
<organism evidence="2 3">
    <name type="scientific">Saguinus oedipus</name>
    <name type="common">Cotton-top tamarin</name>
    <name type="synonym">Oedipomidas oedipus</name>
    <dbReference type="NCBI Taxonomy" id="9490"/>
    <lineage>
        <taxon>Eukaryota</taxon>
        <taxon>Metazoa</taxon>
        <taxon>Chordata</taxon>
        <taxon>Craniata</taxon>
        <taxon>Vertebrata</taxon>
        <taxon>Euteleostomi</taxon>
        <taxon>Mammalia</taxon>
        <taxon>Eutheria</taxon>
        <taxon>Euarchontoglires</taxon>
        <taxon>Primates</taxon>
        <taxon>Haplorrhini</taxon>
        <taxon>Platyrrhini</taxon>
        <taxon>Cebidae</taxon>
        <taxon>Callitrichinae</taxon>
        <taxon>Saguinus</taxon>
    </lineage>
</organism>
<evidence type="ECO:0000313" key="2">
    <source>
        <dbReference type="EMBL" id="KAK2091204.1"/>
    </source>
</evidence>
<dbReference type="InterPro" id="IPR042455">
    <property type="entry name" value="DOCK_N_sub1"/>
</dbReference>
<dbReference type="PANTHER" id="PTHR45653:SF4">
    <property type="entry name" value="DEDICATOR OF CYTOKINESIS PROTEIN 3"/>
    <property type="match status" value="1"/>
</dbReference>
<evidence type="ECO:0000313" key="3">
    <source>
        <dbReference type="Proteomes" id="UP001266305"/>
    </source>
</evidence>
<protein>
    <submittedName>
        <fullName evidence="2">Dedicator of cytokinesis protein 3</fullName>
    </submittedName>
</protein>
<keyword evidence="3" id="KW-1185">Reference proteome</keyword>